<gene>
    <name evidence="1" type="ORF">CD31_01490</name>
</gene>
<dbReference type="Proteomes" id="UP000030487">
    <property type="component" value="Unassembled WGS sequence"/>
</dbReference>
<reference evidence="1 2" key="1">
    <citation type="submission" date="2014-02" db="EMBL/GenBank/DDBJ databases">
        <title>Draft genome sequence of Lysinibacillus boronitolerans NBRC 103108.</title>
        <authorList>
            <person name="Zhang F."/>
            <person name="Wang G."/>
            <person name="Zhang L."/>
        </authorList>
    </citation>
    <scope>NUCLEOTIDE SEQUENCE [LARGE SCALE GENOMIC DNA]</scope>
    <source>
        <strain evidence="1 2">NBRC 103108</strain>
    </source>
</reference>
<evidence type="ECO:0000313" key="2">
    <source>
        <dbReference type="Proteomes" id="UP000030487"/>
    </source>
</evidence>
<comment type="caution">
    <text evidence="1">The sequence shown here is derived from an EMBL/GenBank/DDBJ whole genome shotgun (WGS) entry which is preliminary data.</text>
</comment>
<accession>A0ABR4Y4L5</accession>
<protein>
    <submittedName>
        <fullName evidence="1">Uncharacterized protein</fullName>
    </submittedName>
</protein>
<keyword evidence="2" id="KW-1185">Reference proteome</keyword>
<sequence>MYNYNIILGYLTPGGVYLPLDNIDLAKPLKEGDEFILSGELLEHANSILSFTNEKEHPFRVVKINDLSGNHESEVVADVYIVSESDYKE</sequence>
<name>A0ABR4Y4L5_9BACI</name>
<organism evidence="1 2">
    <name type="scientific">Lysinibacillus boronitolerans JCM 21713 = 10a = NBRC 103108</name>
    <dbReference type="NCBI Taxonomy" id="1294264"/>
    <lineage>
        <taxon>Bacteria</taxon>
        <taxon>Bacillati</taxon>
        <taxon>Bacillota</taxon>
        <taxon>Bacilli</taxon>
        <taxon>Bacillales</taxon>
        <taxon>Bacillaceae</taxon>
        <taxon>Lysinibacillus</taxon>
    </lineage>
</organism>
<dbReference type="RefSeq" id="WP_036075212.1">
    <property type="nucleotide sequence ID" value="NZ_AVCW01000030.1"/>
</dbReference>
<evidence type="ECO:0000313" key="1">
    <source>
        <dbReference type="EMBL" id="KGR89070.1"/>
    </source>
</evidence>
<dbReference type="EMBL" id="JPVR01000052">
    <property type="protein sequence ID" value="KGR89070.1"/>
    <property type="molecule type" value="Genomic_DNA"/>
</dbReference>
<proteinExistence type="predicted"/>